<dbReference type="EMBL" id="RDOJ01000015">
    <property type="protein sequence ID" value="RLZ08059.1"/>
    <property type="molecule type" value="Genomic_DNA"/>
</dbReference>
<keyword evidence="2" id="KW-1185">Reference proteome</keyword>
<organism evidence="1 2">
    <name type="scientific">Faecalibacter macacae</name>
    <dbReference type="NCBI Taxonomy" id="1859289"/>
    <lineage>
        <taxon>Bacteria</taxon>
        <taxon>Pseudomonadati</taxon>
        <taxon>Bacteroidota</taxon>
        <taxon>Flavobacteriia</taxon>
        <taxon>Flavobacteriales</taxon>
        <taxon>Weeksellaceae</taxon>
        <taxon>Faecalibacter</taxon>
    </lineage>
</organism>
<dbReference type="OrthoDB" id="1433572at2"/>
<dbReference type="RefSeq" id="WP_121935201.1">
    <property type="nucleotide sequence ID" value="NZ_RDOJ01000015.1"/>
</dbReference>
<comment type="caution">
    <text evidence="1">The sequence shown here is derived from an EMBL/GenBank/DDBJ whole genome shotgun (WGS) entry which is preliminary data.</text>
</comment>
<dbReference type="Proteomes" id="UP000275348">
    <property type="component" value="Unassembled WGS sequence"/>
</dbReference>
<evidence type="ECO:0000313" key="1">
    <source>
        <dbReference type="EMBL" id="RLZ08059.1"/>
    </source>
</evidence>
<reference evidence="1 2" key="1">
    <citation type="submission" date="2018-10" db="EMBL/GenBank/DDBJ databases">
        <authorList>
            <person name="Chen X."/>
        </authorList>
    </citation>
    <scope>NUCLEOTIDE SEQUENCE [LARGE SCALE GENOMIC DNA]</scope>
    <source>
        <strain evidence="1 2">YIM 102668</strain>
    </source>
</reference>
<evidence type="ECO:0000313" key="2">
    <source>
        <dbReference type="Proteomes" id="UP000275348"/>
    </source>
</evidence>
<accession>A0A3L9MC05</accession>
<dbReference type="AlphaFoldDB" id="A0A3L9MC05"/>
<sequence length="203" mass="23790">MSQTHIASLVFDRLSDVELIDFINQFIPIKNEQILVQIEDELKERKFNYQHLINHKNELQLQQPLRLIDGNLFELNIPKPPMVGTFYKNVRQLIDFLQNSPFLKGKNLVTFDYILDQFYATKNDVQIITNDDLAKLSNDNVFIGFKNSLQTFPNKEILDQISHLDTLILIDKGPFYRGIKQATVYKNNKIVDQWQPLPIKDID</sequence>
<gene>
    <name evidence="1" type="ORF">EAH69_10705</name>
</gene>
<protein>
    <submittedName>
        <fullName evidence="1">Uncharacterized protein</fullName>
    </submittedName>
</protein>
<proteinExistence type="predicted"/>
<name>A0A3L9MC05_9FLAO</name>